<sequence length="204" mass="22485">MIWRLFGEKESTHAQMHTLEAMMAALIMIGVIVFAVEATSLTPLTSSTANAHIEAQLQTMGQDMLNVLSYTSSGQDSALKNDVKNWNGTEFVWNGTEYRSTDSSNTTLVNSSLADIFSFIAIPRGIAHNVHFTWTNDDGVTISRSYIYNGDPSDNAVIVSKKILLSDPDIGNTSSFMVNTGIPDADNTSDFYNIVNVKMTLWRM</sequence>
<name>A0AA51UEM1_9EURY</name>
<protein>
    <submittedName>
        <fullName evidence="2">Uncharacterized protein</fullName>
    </submittedName>
</protein>
<keyword evidence="1" id="KW-0812">Transmembrane</keyword>
<proteinExistence type="predicted"/>
<accession>A0AA51UEM1</accession>
<dbReference type="EMBL" id="CP133594">
    <property type="protein sequence ID" value="WMW21549.1"/>
    <property type="molecule type" value="Genomic_DNA"/>
</dbReference>
<keyword evidence="1" id="KW-0472">Membrane</keyword>
<organism evidence="2 3">
    <name type="scientific">Methanolobus mangrovi</name>
    <dbReference type="NCBI Taxonomy" id="3072977"/>
    <lineage>
        <taxon>Archaea</taxon>
        <taxon>Methanobacteriati</taxon>
        <taxon>Methanobacteriota</taxon>
        <taxon>Stenosarchaea group</taxon>
        <taxon>Methanomicrobia</taxon>
        <taxon>Methanosarcinales</taxon>
        <taxon>Methanosarcinaceae</taxon>
        <taxon>Methanolobus</taxon>
    </lineage>
</organism>
<gene>
    <name evidence="2" type="ORF">RE476_09130</name>
</gene>
<keyword evidence="3" id="KW-1185">Reference proteome</keyword>
<dbReference type="AlphaFoldDB" id="A0AA51UEM1"/>
<dbReference type="GeneID" id="84230301"/>
<dbReference type="Proteomes" id="UP001183006">
    <property type="component" value="Chromosome"/>
</dbReference>
<dbReference type="InterPro" id="IPR055712">
    <property type="entry name" value="DUF7288"/>
</dbReference>
<dbReference type="Pfam" id="PF23959">
    <property type="entry name" value="DUF7288"/>
    <property type="match status" value="1"/>
</dbReference>
<feature type="transmembrane region" description="Helical" evidence="1">
    <location>
        <begin position="21"/>
        <end position="41"/>
    </location>
</feature>
<reference evidence="2" key="1">
    <citation type="submission" date="2023-08" db="EMBL/GenBank/DDBJ databases">
        <title>Methanolobus mangrovi sp. nov. and Methanolobus sediminis sp. nov, two novel methylotrophic methanogens isolated from mangrove sediments in China.</title>
        <authorList>
            <person name="Zhou J."/>
        </authorList>
    </citation>
    <scope>NUCLEOTIDE SEQUENCE</scope>
    <source>
        <strain evidence="2">FTZ2</strain>
    </source>
</reference>
<dbReference type="RefSeq" id="WP_309307335.1">
    <property type="nucleotide sequence ID" value="NZ_CP133594.1"/>
</dbReference>
<keyword evidence="1" id="KW-1133">Transmembrane helix</keyword>
<dbReference type="KEGG" id="mmav:RE476_09130"/>
<evidence type="ECO:0000313" key="3">
    <source>
        <dbReference type="Proteomes" id="UP001183006"/>
    </source>
</evidence>
<evidence type="ECO:0000256" key="1">
    <source>
        <dbReference type="SAM" id="Phobius"/>
    </source>
</evidence>
<evidence type="ECO:0000313" key="2">
    <source>
        <dbReference type="EMBL" id="WMW21549.1"/>
    </source>
</evidence>